<accession>A0A4Z0KF25</accession>
<protein>
    <submittedName>
        <fullName evidence="1">Plantazolicin family RiPP</fullName>
    </submittedName>
</protein>
<proteinExistence type="predicted"/>
<reference evidence="1 2" key="1">
    <citation type="submission" date="2018-10" db="EMBL/GenBank/DDBJ databases">
        <title>Brevibacterium genomes from Austrain hard cheese rinds.</title>
        <authorList>
            <person name="Anast J.M."/>
            <person name="Dzieciol M."/>
            <person name="Schultz D.L."/>
            <person name="Mann E."/>
            <person name="Wagner M."/>
            <person name="Schmitz-Esser S."/>
        </authorList>
    </citation>
    <scope>NUCLEOTIDE SEQUENCE [LARGE SCALE GENOMIC DNA]</scope>
    <source>
        <strain evidence="1 2">L261</strain>
    </source>
</reference>
<dbReference type="NCBIfam" id="TIGR04218">
    <property type="entry name" value="TOMM_plantaz"/>
    <property type="match status" value="1"/>
</dbReference>
<name>A0A4Z0KF25_BREAU</name>
<organism evidence="1 2">
    <name type="scientific">Brevibacterium aurantiacum</name>
    <dbReference type="NCBI Taxonomy" id="273384"/>
    <lineage>
        <taxon>Bacteria</taxon>
        <taxon>Bacillati</taxon>
        <taxon>Actinomycetota</taxon>
        <taxon>Actinomycetes</taxon>
        <taxon>Micrococcales</taxon>
        <taxon>Brevibacteriaceae</taxon>
        <taxon>Brevibacterium</taxon>
    </lineage>
</organism>
<dbReference type="RefSeq" id="WP_135448621.1">
    <property type="nucleotide sequence ID" value="NZ_JABUYB010000009.1"/>
</dbReference>
<dbReference type="InterPro" id="IPR026474">
    <property type="entry name" value="Plantazolicin"/>
</dbReference>
<sequence length="45" mass="4578">MSTLISKLPPAVSTDSSKIVSEVQAFEPTAARCSCTTLPCCCSGG</sequence>
<comment type="caution">
    <text evidence="1">The sequence shown here is derived from an EMBL/GenBank/DDBJ whole genome shotgun (WGS) entry which is preliminary data.</text>
</comment>
<dbReference type="AlphaFoldDB" id="A0A4Z0KF25"/>
<evidence type="ECO:0000313" key="1">
    <source>
        <dbReference type="EMBL" id="TGD36326.1"/>
    </source>
</evidence>
<evidence type="ECO:0000313" key="2">
    <source>
        <dbReference type="Proteomes" id="UP000297736"/>
    </source>
</evidence>
<dbReference type="Proteomes" id="UP000297736">
    <property type="component" value="Unassembled WGS sequence"/>
</dbReference>
<gene>
    <name evidence="1" type="ORF">EB834_20145</name>
</gene>
<dbReference type="EMBL" id="RHFF01000043">
    <property type="protein sequence ID" value="TGD36326.1"/>
    <property type="molecule type" value="Genomic_DNA"/>
</dbReference>